<gene>
    <name evidence="1" type="ORF">ROLI_048550</name>
</gene>
<organism evidence="1 2">
    <name type="scientific">Roseobacter fucihabitans</name>
    <dbReference type="NCBI Taxonomy" id="1537242"/>
    <lineage>
        <taxon>Bacteria</taxon>
        <taxon>Pseudomonadati</taxon>
        <taxon>Pseudomonadota</taxon>
        <taxon>Alphaproteobacteria</taxon>
        <taxon>Rhodobacterales</taxon>
        <taxon>Roseobacteraceae</taxon>
        <taxon>Roseobacter</taxon>
    </lineage>
</organism>
<name>A0ABZ2C0B0_9RHOB</name>
<dbReference type="EMBL" id="CP143428">
    <property type="protein sequence ID" value="WVX51753.1"/>
    <property type="molecule type" value="Genomic_DNA"/>
</dbReference>
<evidence type="ECO:0000313" key="2">
    <source>
        <dbReference type="Proteomes" id="UP001318682"/>
    </source>
</evidence>
<dbReference type="RefSeq" id="WP_187431969.1">
    <property type="nucleotide sequence ID" value="NZ_CP143428.1"/>
</dbReference>
<accession>A0ABZ2C0B0</accession>
<protein>
    <submittedName>
        <fullName evidence="1">Uncharacterized protein</fullName>
    </submittedName>
</protein>
<proteinExistence type="predicted"/>
<reference evidence="2" key="1">
    <citation type="submission" date="2024-01" db="EMBL/GenBank/DDBJ databases">
        <title>Roseobacter fucihabitans sp. nov., isolated from the brown alga Fucus spiralis.</title>
        <authorList>
            <person name="Hahnke S."/>
            <person name="Berger M."/>
            <person name="Schlingloff A."/>
            <person name="Athale I."/>
            <person name="Neumann-Schaal M."/>
            <person name="Adenaya A."/>
            <person name="Poehlein A."/>
            <person name="Daniel R."/>
            <person name="Pertersen J."/>
            <person name="Brinkhoff T."/>
        </authorList>
    </citation>
    <scope>NUCLEOTIDE SEQUENCE [LARGE SCALE GENOMIC DNA]</scope>
    <source>
        <strain evidence="2">B14</strain>
        <plasmid evidence="2">pROLI18</plasmid>
    </source>
</reference>
<evidence type="ECO:0000313" key="1">
    <source>
        <dbReference type="EMBL" id="WVX51753.1"/>
    </source>
</evidence>
<sequence>MDEIFNVGETILLDDQPLSLVTRAGVETWTEERIKHSYRYDQVRDPVTGQMKYRCLYAKDGAGVSFVLVNDPDSDNDGRVILFDKRRDPPCKSL</sequence>
<dbReference type="Proteomes" id="UP001318682">
    <property type="component" value="Plasmid pROLI18"/>
</dbReference>
<geneLocation type="plasmid" evidence="1 2">
    <name>pROLI18</name>
</geneLocation>
<keyword evidence="2" id="KW-1185">Reference proteome</keyword>
<keyword evidence="1" id="KW-0614">Plasmid</keyword>